<name>A0A444MTA6_9SPHI</name>
<organism evidence="4 5">
    <name type="scientific">Mucilaginibacter gilvus</name>
    <dbReference type="NCBI Taxonomy" id="2305909"/>
    <lineage>
        <taxon>Bacteria</taxon>
        <taxon>Pseudomonadati</taxon>
        <taxon>Bacteroidota</taxon>
        <taxon>Sphingobacteriia</taxon>
        <taxon>Sphingobacteriales</taxon>
        <taxon>Sphingobacteriaceae</taxon>
        <taxon>Mucilaginibacter</taxon>
    </lineage>
</organism>
<dbReference type="SUPFAM" id="SSF56925">
    <property type="entry name" value="OMPA-like"/>
    <property type="match status" value="1"/>
</dbReference>
<protein>
    <recommendedName>
        <fullName evidence="3">Outer membrane protein beta-barrel domain-containing protein</fullName>
    </recommendedName>
</protein>
<dbReference type="InterPro" id="IPR011250">
    <property type="entry name" value="OMP/PagP_B-barrel"/>
</dbReference>
<accession>A0A444MTA6</accession>
<evidence type="ECO:0000313" key="4">
    <source>
        <dbReference type="EMBL" id="RWY55835.1"/>
    </source>
</evidence>
<feature type="chain" id="PRO_5018983448" description="Outer membrane protein beta-barrel domain-containing protein" evidence="2">
    <location>
        <begin position="20"/>
        <end position="188"/>
    </location>
</feature>
<reference evidence="4 5" key="1">
    <citation type="submission" date="2019-01" db="EMBL/GenBank/DDBJ databases">
        <title>Mucilaginibacter antarcticum sp. nov., isolated from antarctic soil.</title>
        <authorList>
            <person name="Yan Y.-Q."/>
            <person name="Du Z.-J."/>
        </authorList>
    </citation>
    <scope>NUCLEOTIDE SEQUENCE [LARGE SCALE GENOMIC DNA]</scope>
    <source>
        <strain evidence="4 5">F01003</strain>
    </source>
</reference>
<evidence type="ECO:0000256" key="2">
    <source>
        <dbReference type="SAM" id="SignalP"/>
    </source>
</evidence>
<evidence type="ECO:0000256" key="1">
    <source>
        <dbReference type="ARBA" id="ARBA00022729"/>
    </source>
</evidence>
<gene>
    <name evidence="4" type="ORF">EPL05_05545</name>
</gene>
<feature type="signal peptide" evidence="2">
    <location>
        <begin position="1"/>
        <end position="19"/>
    </location>
</feature>
<comment type="caution">
    <text evidence="4">The sequence shown here is derived from an EMBL/GenBank/DDBJ whole genome shotgun (WGS) entry which is preliminary data.</text>
</comment>
<dbReference type="Proteomes" id="UP000286701">
    <property type="component" value="Unassembled WGS sequence"/>
</dbReference>
<feature type="domain" description="Outer membrane protein beta-barrel" evidence="3">
    <location>
        <begin position="10"/>
        <end position="188"/>
    </location>
</feature>
<keyword evidence="1 2" id="KW-0732">Signal</keyword>
<evidence type="ECO:0000259" key="3">
    <source>
        <dbReference type="Pfam" id="PF13505"/>
    </source>
</evidence>
<keyword evidence="5" id="KW-1185">Reference proteome</keyword>
<dbReference type="Pfam" id="PF13505">
    <property type="entry name" value="OMP_b-brl"/>
    <property type="match status" value="1"/>
</dbReference>
<dbReference type="EMBL" id="SBIW01000002">
    <property type="protein sequence ID" value="RWY55835.1"/>
    <property type="molecule type" value="Genomic_DNA"/>
</dbReference>
<dbReference type="AlphaFoldDB" id="A0A444MTA6"/>
<proteinExistence type="predicted"/>
<dbReference type="OrthoDB" id="657299at2"/>
<evidence type="ECO:0000313" key="5">
    <source>
        <dbReference type="Proteomes" id="UP000286701"/>
    </source>
</evidence>
<dbReference type="RefSeq" id="WP_128532907.1">
    <property type="nucleotide sequence ID" value="NZ_SBIW01000002.1"/>
</dbReference>
<dbReference type="InterPro" id="IPR027385">
    <property type="entry name" value="Beta-barrel_OMP"/>
</dbReference>
<sequence length="188" mass="20357">MKTFTLLFTFAILSLTAVAQKNFPQKLQFSIGADIGLPTSGIKESHSFMLGASAQAGINLAKPLQLTANIGFLNFFGKTVTYNLQDAPSYATSSDLQVLPIKAGLRYFLEPNFYIQGDAGVAIILNRADLSYAHSSAFTYSPQMGVLFSAGAKNFIDLGIRYQATGKYDAEDTASKYSFLGLRVAYGF</sequence>